<sequence>MKYEHLVQMFNPQQEHGGLNRLQLWQGLVMRAENPQRFDENISSATVLRREEGELVREVRFGELVVRERIQFAEMEAVHYHTEPSDQHIGGQMSMTIEEPQAGQLFIRFTYINDLPEQAGVTDSNDPSYFVPYLKSAYHQADMQTARRILELLAEGALDSYRMQ</sequence>
<organism evidence="1 2">
    <name type="scientific">Vogesella amnigena</name>
    <dbReference type="NCBI Taxonomy" id="1507449"/>
    <lineage>
        <taxon>Bacteria</taxon>
        <taxon>Pseudomonadati</taxon>
        <taxon>Pseudomonadota</taxon>
        <taxon>Betaproteobacteria</taxon>
        <taxon>Neisseriales</taxon>
        <taxon>Chromobacteriaceae</taxon>
        <taxon>Vogesella</taxon>
    </lineage>
</organism>
<reference evidence="2" key="1">
    <citation type="journal article" date="2019" name="Int. J. Syst. Evol. Microbiol.">
        <title>The Global Catalogue of Microorganisms (GCM) 10K type strain sequencing project: providing services to taxonomists for standard genome sequencing and annotation.</title>
        <authorList>
            <consortium name="The Broad Institute Genomics Platform"/>
            <consortium name="The Broad Institute Genome Sequencing Center for Infectious Disease"/>
            <person name="Wu L."/>
            <person name="Ma J."/>
        </authorList>
    </citation>
    <scope>NUCLEOTIDE SEQUENCE [LARGE SCALE GENOMIC DNA]</scope>
    <source>
        <strain evidence="2">KCTC 42195</strain>
    </source>
</reference>
<dbReference type="Proteomes" id="UP001595636">
    <property type="component" value="Unassembled WGS sequence"/>
</dbReference>
<proteinExistence type="predicted"/>
<comment type="caution">
    <text evidence="1">The sequence shown here is derived from an EMBL/GenBank/DDBJ whole genome shotgun (WGS) entry which is preliminary data.</text>
</comment>
<dbReference type="InterPro" id="IPR023393">
    <property type="entry name" value="START-like_dom_sf"/>
</dbReference>
<accession>A0ABV7TY06</accession>
<dbReference type="RefSeq" id="WP_390281496.1">
    <property type="nucleotide sequence ID" value="NZ_JBHRYH010000046.1"/>
</dbReference>
<name>A0ABV7TY06_9NEIS</name>
<dbReference type="EMBL" id="JBHRYH010000046">
    <property type="protein sequence ID" value="MFC3627643.1"/>
    <property type="molecule type" value="Genomic_DNA"/>
</dbReference>
<dbReference type="SUPFAM" id="SSF55961">
    <property type="entry name" value="Bet v1-like"/>
    <property type="match status" value="1"/>
</dbReference>
<dbReference type="Pfam" id="PF08982">
    <property type="entry name" value="AtaL"/>
    <property type="match status" value="1"/>
</dbReference>
<dbReference type="Gene3D" id="3.30.530.20">
    <property type="match status" value="1"/>
</dbReference>
<keyword evidence="2" id="KW-1185">Reference proteome</keyword>
<protein>
    <submittedName>
        <fullName evidence="1">AtaL-like protein</fullName>
    </submittedName>
</protein>
<dbReference type="InterPro" id="IPR015075">
    <property type="entry name" value="AtaL"/>
</dbReference>
<evidence type="ECO:0000313" key="1">
    <source>
        <dbReference type="EMBL" id="MFC3627643.1"/>
    </source>
</evidence>
<evidence type="ECO:0000313" key="2">
    <source>
        <dbReference type="Proteomes" id="UP001595636"/>
    </source>
</evidence>
<gene>
    <name evidence="1" type="ORF">ACFOKJ_16100</name>
</gene>